<dbReference type="InterPro" id="IPR008927">
    <property type="entry name" value="6-PGluconate_DH-like_C_sf"/>
</dbReference>
<dbReference type="Pfam" id="PF14748">
    <property type="entry name" value="P5CR_dimer"/>
    <property type="match status" value="1"/>
</dbReference>
<comment type="catalytic activity">
    <reaction evidence="4">
        <text>L-proline + NADP(+) = (S)-1-pyrroline-5-carboxylate + NADPH + 2 H(+)</text>
        <dbReference type="Rhea" id="RHEA:14109"/>
        <dbReference type="ChEBI" id="CHEBI:15378"/>
        <dbReference type="ChEBI" id="CHEBI:17388"/>
        <dbReference type="ChEBI" id="CHEBI:57783"/>
        <dbReference type="ChEBI" id="CHEBI:58349"/>
        <dbReference type="ChEBI" id="CHEBI:60039"/>
        <dbReference type="EC" id="1.5.1.2"/>
    </reaction>
</comment>
<dbReference type="EMBL" id="CP012154">
    <property type="protein sequence ID" value="AKS43071.1"/>
    <property type="molecule type" value="Genomic_DNA"/>
</dbReference>
<reference evidence="7 8" key="1">
    <citation type="submission" date="2015-07" db="EMBL/GenBank/DDBJ databases">
        <authorList>
            <person name="Noorani M."/>
        </authorList>
    </citation>
    <scope>NUCLEOTIDE SEQUENCE [LARGE SCALE GENOMIC DNA]</scope>
    <source>
        <strain evidence="7 8">KCTC 42284</strain>
    </source>
</reference>
<dbReference type="SUPFAM" id="SSF51735">
    <property type="entry name" value="NAD(P)-binding Rossmann-fold domains"/>
    <property type="match status" value="1"/>
</dbReference>
<dbReference type="PANTHER" id="PTHR11645:SF0">
    <property type="entry name" value="PYRROLINE-5-CARBOXYLATE REDUCTASE 3"/>
    <property type="match status" value="1"/>
</dbReference>
<feature type="binding site" evidence="6">
    <location>
        <begin position="70"/>
        <end position="73"/>
    </location>
    <ligand>
        <name>NADP(+)</name>
        <dbReference type="ChEBI" id="CHEBI:58349"/>
    </ligand>
</feature>
<dbReference type="KEGG" id="wma:WM2015_2713"/>
<keyword evidence="2 4" id="KW-0521">NADP</keyword>
<dbReference type="Pfam" id="PF03807">
    <property type="entry name" value="F420_oxidored"/>
    <property type="match status" value="1"/>
</dbReference>
<dbReference type="Gene3D" id="3.40.50.720">
    <property type="entry name" value="NAD(P)-binding Rossmann-like Domain"/>
    <property type="match status" value="1"/>
</dbReference>
<comment type="catalytic activity">
    <reaction evidence="4">
        <text>L-proline + NAD(+) = (S)-1-pyrroline-5-carboxylate + NADH + 2 H(+)</text>
        <dbReference type="Rhea" id="RHEA:14105"/>
        <dbReference type="ChEBI" id="CHEBI:15378"/>
        <dbReference type="ChEBI" id="CHEBI:17388"/>
        <dbReference type="ChEBI" id="CHEBI:57540"/>
        <dbReference type="ChEBI" id="CHEBI:57945"/>
        <dbReference type="ChEBI" id="CHEBI:60039"/>
        <dbReference type="EC" id="1.5.1.2"/>
    </reaction>
</comment>
<comment type="pathway">
    <text evidence="4">Amino-acid biosynthesis; L-proline biosynthesis; L-proline from L-glutamate 5-semialdehyde: step 1/1.</text>
</comment>
<dbReference type="InterPro" id="IPR028939">
    <property type="entry name" value="P5C_Rdtase_cat_N"/>
</dbReference>
<dbReference type="HAMAP" id="MF_01925">
    <property type="entry name" value="P5C_reductase"/>
    <property type="match status" value="1"/>
</dbReference>
<sequence length="271" mass="27864">MSESTITFIGGGNMAQALVGGLLAAGHPGSAIRVADPSETQRQQVSEQFGVATFADNAEAVSGARAVVLAVKPQVMAPVLESIREPLAENAVVISVAAGITLDGLARGLGESTARVRAMPNTPALYRAGITGVVASRNCREEDRALATTILEAAGRVVWINEESQMDAVTAVSGSGPAYFFAFTEHLAEAGVHAGLPPAVALELARQTAIGAGVMLAESEHEPGELRRRVTSPGGTTEAALKSFAGSKMAAMIDQAVQAALRRGRELGGDH</sequence>
<dbReference type="PATRIC" id="fig|1579979.3.peg.2773"/>
<evidence type="ECO:0000313" key="7">
    <source>
        <dbReference type="EMBL" id="AKS43071.1"/>
    </source>
</evidence>
<proteinExistence type="inferred from homology"/>
<gene>
    <name evidence="4" type="primary">proC</name>
    <name evidence="7" type="ORF">WM2015_2713</name>
</gene>
<dbReference type="RefSeq" id="WP_049726581.1">
    <property type="nucleotide sequence ID" value="NZ_CP012154.1"/>
</dbReference>
<dbReference type="OrthoDB" id="9805754at2"/>
<dbReference type="Gene3D" id="1.10.3730.10">
    <property type="entry name" value="ProC C-terminal domain-like"/>
    <property type="match status" value="1"/>
</dbReference>
<evidence type="ECO:0000256" key="5">
    <source>
        <dbReference type="NCBIfam" id="TIGR00112"/>
    </source>
</evidence>
<dbReference type="STRING" id="1579979.WM2015_2713"/>
<dbReference type="UniPathway" id="UPA00098">
    <property type="reaction ID" value="UER00361"/>
</dbReference>
<evidence type="ECO:0000256" key="1">
    <source>
        <dbReference type="ARBA" id="ARBA00005525"/>
    </source>
</evidence>
<dbReference type="EC" id="1.5.1.2" evidence="4 5"/>
<dbReference type="GO" id="GO:0005737">
    <property type="term" value="C:cytoplasm"/>
    <property type="evidence" value="ECO:0007669"/>
    <property type="project" value="UniProtKB-SubCell"/>
</dbReference>
<comment type="similarity">
    <text evidence="1 4">Belongs to the pyrroline-5-carboxylate reductase family.</text>
</comment>
<keyword evidence="4" id="KW-0963">Cytoplasm</keyword>
<dbReference type="GO" id="GO:0004735">
    <property type="term" value="F:pyrroline-5-carboxylate reductase activity"/>
    <property type="evidence" value="ECO:0007669"/>
    <property type="project" value="UniProtKB-UniRule"/>
</dbReference>
<dbReference type="GO" id="GO:0055129">
    <property type="term" value="P:L-proline biosynthetic process"/>
    <property type="evidence" value="ECO:0007669"/>
    <property type="project" value="UniProtKB-UniRule"/>
</dbReference>
<protein>
    <recommendedName>
        <fullName evidence="4 5">Pyrroline-5-carboxylate reductase</fullName>
        <shortName evidence="4">P5C reductase</shortName>
        <shortName evidence="4">P5CR</shortName>
        <ecNumber evidence="4 5">1.5.1.2</ecNumber>
    </recommendedName>
    <alternativeName>
        <fullName evidence="4">PCA reductase</fullName>
    </alternativeName>
</protein>
<dbReference type="SUPFAM" id="SSF48179">
    <property type="entry name" value="6-phosphogluconate dehydrogenase C-terminal domain-like"/>
    <property type="match status" value="1"/>
</dbReference>
<dbReference type="NCBIfam" id="TIGR00112">
    <property type="entry name" value="proC"/>
    <property type="match status" value="1"/>
</dbReference>
<dbReference type="PANTHER" id="PTHR11645">
    <property type="entry name" value="PYRROLINE-5-CARBOXYLATE REDUCTASE"/>
    <property type="match status" value="1"/>
</dbReference>
<evidence type="ECO:0000256" key="3">
    <source>
        <dbReference type="ARBA" id="ARBA00023002"/>
    </source>
</evidence>
<dbReference type="FunFam" id="1.10.3730.10:FF:000001">
    <property type="entry name" value="Pyrroline-5-carboxylate reductase"/>
    <property type="match status" value="1"/>
</dbReference>
<organism evidence="7 8">
    <name type="scientific">Wenzhouxiangella marina</name>
    <dbReference type="NCBI Taxonomy" id="1579979"/>
    <lineage>
        <taxon>Bacteria</taxon>
        <taxon>Pseudomonadati</taxon>
        <taxon>Pseudomonadota</taxon>
        <taxon>Gammaproteobacteria</taxon>
        <taxon>Chromatiales</taxon>
        <taxon>Wenzhouxiangellaceae</taxon>
        <taxon>Wenzhouxiangella</taxon>
    </lineage>
</organism>
<keyword evidence="4" id="KW-0641">Proline biosynthesis</keyword>
<dbReference type="PIRSF" id="PIRSF000193">
    <property type="entry name" value="Pyrrol-5-carb_rd"/>
    <property type="match status" value="1"/>
</dbReference>
<keyword evidence="4" id="KW-0028">Amino-acid biosynthesis</keyword>
<feature type="binding site" evidence="6">
    <location>
        <begin position="9"/>
        <end position="14"/>
    </location>
    <ligand>
        <name>NADP(+)</name>
        <dbReference type="ChEBI" id="CHEBI:58349"/>
    </ligand>
</feature>
<evidence type="ECO:0000256" key="4">
    <source>
        <dbReference type="HAMAP-Rule" id="MF_01925"/>
    </source>
</evidence>
<dbReference type="InterPro" id="IPR000304">
    <property type="entry name" value="Pyrroline-COOH_reductase"/>
</dbReference>
<name>A0A0K0XZM4_9GAMM</name>
<comment type="function">
    <text evidence="4">Catalyzes the reduction of 1-pyrroline-5-carboxylate (PCA) to L-proline.</text>
</comment>
<dbReference type="Proteomes" id="UP000066624">
    <property type="component" value="Chromosome"/>
</dbReference>
<keyword evidence="3 4" id="KW-0560">Oxidoreductase</keyword>
<dbReference type="InterPro" id="IPR029036">
    <property type="entry name" value="P5CR_dimer"/>
</dbReference>
<feature type="binding site" evidence="6">
    <location>
        <position position="57"/>
    </location>
    <ligand>
        <name>NADPH</name>
        <dbReference type="ChEBI" id="CHEBI:57783"/>
    </ligand>
</feature>
<evidence type="ECO:0000313" key="8">
    <source>
        <dbReference type="Proteomes" id="UP000066624"/>
    </source>
</evidence>
<accession>A0A0K0XZM4</accession>
<dbReference type="InterPro" id="IPR036291">
    <property type="entry name" value="NAD(P)-bd_dom_sf"/>
</dbReference>
<evidence type="ECO:0000256" key="6">
    <source>
        <dbReference type="PIRSR" id="PIRSR000193-1"/>
    </source>
</evidence>
<dbReference type="AlphaFoldDB" id="A0A0K0XZM4"/>
<keyword evidence="8" id="KW-1185">Reference proteome</keyword>
<comment type="subcellular location">
    <subcellularLocation>
        <location evidence="4">Cytoplasm</location>
    </subcellularLocation>
</comment>
<evidence type="ECO:0000256" key="2">
    <source>
        <dbReference type="ARBA" id="ARBA00022857"/>
    </source>
</evidence>